<gene>
    <name evidence="2" type="ORF">T4A_3187</name>
    <name evidence="3" type="ORF">T4B_14400</name>
    <name evidence="1" type="ORF">T4E_7574</name>
</gene>
<keyword evidence="5" id="KW-1185">Reference proteome</keyword>
<name>A0A0V1DWC1_TRIPS</name>
<dbReference type="EMBL" id="JYDU01000132">
    <property type="protein sequence ID" value="KRX91626.1"/>
    <property type="molecule type" value="Genomic_DNA"/>
</dbReference>
<organism evidence="2 4">
    <name type="scientific">Trichinella pseudospiralis</name>
    <name type="common">Parasitic roundworm</name>
    <dbReference type="NCBI Taxonomy" id="6337"/>
    <lineage>
        <taxon>Eukaryota</taxon>
        <taxon>Metazoa</taxon>
        <taxon>Ecdysozoa</taxon>
        <taxon>Nematoda</taxon>
        <taxon>Enoplea</taxon>
        <taxon>Dorylaimia</taxon>
        <taxon>Trichinellida</taxon>
        <taxon>Trichinellidae</taxon>
        <taxon>Trichinella</taxon>
    </lineage>
</organism>
<dbReference type="EMBL" id="JYDS01000355">
    <property type="protein sequence ID" value="KRZ11107.1"/>
    <property type="molecule type" value="Genomic_DNA"/>
</dbReference>
<sequence>MVKRLLFKAKSELIYNVNKKDSVDCLSERLDHDKPLLKPLQRHFKEVQLNFQEQSNYDSTLINWQDCSIRGRQIAVIFPLVRPNGDDKTQFKAGRFHQFDSIFYI</sequence>
<proteinExistence type="predicted"/>
<evidence type="ECO:0000313" key="5">
    <source>
        <dbReference type="Proteomes" id="UP000054805"/>
    </source>
</evidence>
<evidence type="ECO:0000313" key="4">
    <source>
        <dbReference type="Proteomes" id="UP000054632"/>
    </source>
</evidence>
<dbReference type="EMBL" id="JYDR01000196">
    <property type="protein sequence ID" value="KRY65748.1"/>
    <property type="molecule type" value="Genomic_DNA"/>
</dbReference>
<evidence type="ECO:0000313" key="3">
    <source>
        <dbReference type="EMBL" id="KRZ11107.1"/>
    </source>
</evidence>
<dbReference type="Proteomes" id="UP000054632">
    <property type="component" value="Unassembled WGS sequence"/>
</dbReference>
<dbReference type="AlphaFoldDB" id="A0A0V1DWC1"/>
<reference evidence="4 5" key="1">
    <citation type="submission" date="2015-01" db="EMBL/GenBank/DDBJ databases">
        <title>Evolution of Trichinella species and genotypes.</title>
        <authorList>
            <person name="Korhonen P.K."/>
            <person name="Edoardo P."/>
            <person name="Giuseppe L.R."/>
            <person name="Gasser R.B."/>
        </authorList>
    </citation>
    <scope>NUCLEOTIDE SEQUENCE [LARGE SCALE GENOMIC DNA]</scope>
    <source>
        <strain evidence="2">ISS13</strain>
        <strain evidence="1">ISS141</strain>
        <strain evidence="3">ISS588</strain>
    </source>
</reference>
<dbReference type="Proteomes" id="UP000054805">
    <property type="component" value="Unassembled WGS sequence"/>
</dbReference>
<evidence type="ECO:0000313" key="1">
    <source>
        <dbReference type="EMBL" id="KRX91626.1"/>
    </source>
</evidence>
<evidence type="ECO:0000313" key="2">
    <source>
        <dbReference type="EMBL" id="KRY65748.1"/>
    </source>
</evidence>
<comment type="caution">
    <text evidence="2">The sequence shown here is derived from an EMBL/GenBank/DDBJ whole genome shotgun (WGS) entry which is preliminary data.</text>
</comment>
<protein>
    <submittedName>
        <fullName evidence="2">Uncharacterized protein</fullName>
    </submittedName>
</protein>
<dbReference type="Proteomes" id="UP000054815">
    <property type="component" value="Unassembled WGS sequence"/>
</dbReference>
<accession>A0A0V1DWC1</accession>